<keyword evidence="2" id="KW-0057">Aromatic amino acid biosynthesis</keyword>
<dbReference type="InterPro" id="IPR002812">
    <property type="entry name" value="DHQS"/>
</dbReference>
<dbReference type="Pfam" id="PF01959">
    <property type="entry name" value="DHQS"/>
    <property type="match status" value="1"/>
</dbReference>
<name>A0A0F9K3S9_9ZZZZ</name>
<dbReference type="PANTHER" id="PTHR33563">
    <property type="match status" value="1"/>
</dbReference>
<dbReference type="InterPro" id="IPR030960">
    <property type="entry name" value="DHQS/DOIS_N"/>
</dbReference>
<gene>
    <name evidence="5" type="ORF">LCGC14_1749560</name>
</gene>
<evidence type="ECO:0000256" key="2">
    <source>
        <dbReference type="ARBA" id="ARBA00023141"/>
    </source>
</evidence>
<evidence type="ECO:0000259" key="4">
    <source>
        <dbReference type="Pfam" id="PF26558"/>
    </source>
</evidence>
<proteinExistence type="predicted"/>
<dbReference type="GO" id="GO:0016491">
    <property type="term" value="F:oxidoreductase activity"/>
    <property type="evidence" value="ECO:0007669"/>
    <property type="project" value="InterPro"/>
</dbReference>
<evidence type="ECO:0008006" key="6">
    <source>
        <dbReference type="Google" id="ProtNLM"/>
    </source>
</evidence>
<dbReference type="Pfam" id="PF26558">
    <property type="entry name" value="DHQS_2nd"/>
    <property type="match status" value="1"/>
</dbReference>
<evidence type="ECO:0000259" key="3">
    <source>
        <dbReference type="Pfam" id="PF01959"/>
    </source>
</evidence>
<organism evidence="5">
    <name type="scientific">marine sediment metagenome</name>
    <dbReference type="NCBI Taxonomy" id="412755"/>
    <lineage>
        <taxon>unclassified sequences</taxon>
        <taxon>metagenomes</taxon>
        <taxon>ecological metagenomes</taxon>
    </lineage>
</organism>
<keyword evidence="1" id="KW-0028">Amino-acid biosynthesis</keyword>
<accession>A0A0F9K3S9</accession>
<sequence length="370" mass="41446">MKKLILNFEIKSNDFKELVQEAFNKNIVNFLVSKETFSEFENIERINVYSKDVQIPSKFLIYEHTENLKEKLDPEKISRENIGFYVTLKSKEDERKVVELSKTGSVDFIVVSAKDWKIIPFENLIAEMHSNDTDLIAEVDSIKEAELMLKTLEVGVDGILFKPQTANDITDLKKLISTGFTLELTNAKVLNIQNIPESERVCIDTTSLFHVGEGVLVGSTAKGFCLVHSETFETQFVASRPFRVNSGDVSAYVLVPSDDPDKIYRTKYLSELKGGDKVLAVTNKGETRIVSIGRVKIETRPMLRFELETTQEDRVKISCVCQNAETIRLVGVDGKAKSVVDIKVGDEVLVHVGPGATHGGVQIKEAIIEK</sequence>
<dbReference type="EMBL" id="LAZR01016119">
    <property type="protein sequence ID" value="KKM05888.1"/>
    <property type="molecule type" value="Genomic_DNA"/>
</dbReference>
<dbReference type="InterPro" id="IPR056179">
    <property type="entry name" value="DHQS_C"/>
</dbReference>
<reference evidence="5" key="1">
    <citation type="journal article" date="2015" name="Nature">
        <title>Complex archaea that bridge the gap between prokaryotes and eukaryotes.</title>
        <authorList>
            <person name="Spang A."/>
            <person name="Saw J.H."/>
            <person name="Jorgensen S.L."/>
            <person name="Zaremba-Niedzwiedzka K."/>
            <person name="Martijn J."/>
            <person name="Lind A.E."/>
            <person name="van Eijk R."/>
            <person name="Schleper C."/>
            <person name="Guy L."/>
            <person name="Ettema T.J."/>
        </authorList>
    </citation>
    <scope>NUCLEOTIDE SEQUENCE</scope>
</reference>
<dbReference type="PANTHER" id="PTHR33563:SF1">
    <property type="entry name" value="3-DEHYDROQUINATE SYNTHASE"/>
    <property type="match status" value="1"/>
</dbReference>
<comment type="caution">
    <text evidence="5">The sequence shown here is derived from an EMBL/GenBank/DDBJ whole genome shotgun (WGS) entry which is preliminary data.</text>
</comment>
<feature type="domain" description="3-dehydroquinate synthase C-terminal" evidence="4">
    <location>
        <begin position="187"/>
        <end position="370"/>
    </location>
</feature>
<protein>
    <recommendedName>
        <fullName evidence="6">3-dehydroquinate synthase II</fullName>
    </recommendedName>
</protein>
<evidence type="ECO:0000313" key="5">
    <source>
        <dbReference type="EMBL" id="KKM05888.1"/>
    </source>
</evidence>
<dbReference type="GO" id="GO:0003856">
    <property type="term" value="F:3-dehydroquinate synthase activity"/>
    <property type="evidence" value="ECO:0007669"/>
    <property type="project" value="InterPro"/>
</dbReference>
<dbReference type="GO" id="GO:0008652">
    <property type="term" value="P:amino acid biosynthetic process"/>
    <property type="evidence" value="ECO:0007669"/>
    <property type="project" value="UniProtKB-KW"/>
</dbReference>
<dbReference type="GO" id="GO:0009073">
    <property type="term" value="P:aromatic amino acid family biosynthetic process"/>
    <property type="evidence" value="ECO:0007669"/>
    <property type="project" value="UniProtKB-KW"/>
</dbReference>
<evidence type="ECO:0000256" key="1">
    <source>
        <dbReference type="ARBA" id="ARBA00022605"/>
    </source>
</evidence>
<dbReference type="AlphaFoldDB" id="A0A0F9K3S9"/>
<feature type="domain" description="3-dehydroquinate synthase N-terminal" evidence="3">
    <location>
        <begin position="10"/>
        <end position="175"/>
    </location>
</feature>